<name>A0A922L1X1_DERFA</name>
<dbReference type="EMBL" id="ASGP02000004">
    <property type="protein sequence ID" value="KAH9511357.1"/>
    <property type="molecule type" value="Genomic_DNA"/>
</dbReference>
<organism evidence="2 3">
    <name type="scientific">Dermatophagoides farinae</name>
    <name type="common">American house dust mite</name>
    <dbReference type="NCBI Taxonomy" id="6954"/>
    <lineage>
        <taxon>Eukaryota</taxon>
        <taxon>Metazoa</taxon>
        <taxon>Ecdysozoa</taxon>
        <taxon>Arthropoda</taxon>
        <taxon>Chelicerata</taxon>
        <taxon>Arachnida</taxon>
        <taxon>Acari</taxon>
        <taxon>Acariformes</taxon>
        <taxon>Sarcoptiformes</taxon>
        <taxon>Astigmata</taxon>
        <taxon>Psoroptidia</taxon>
        <taxon>Analgoidea</taxon>
        <taxon>Pyroglyphidae</taxon>
        <taxon>Dermatophagoidinae</taxon>
        <taxon>Dermatophagoides</taxon>
    </lineage>
</organism>
<dbReference type="AlphaFoldDB" id="A0A922L1X1"/>
<feature type="domain" description="Transposase Tc1-like" evidence="1">
    <location>
        <begin position="58"/>
        <end position="120"/>
    </location>
</feature>
<proteinExistence type="predicted"/>
<dbReference type="InterPro" id="IPR036397">
    <property type="entry name" value="RNaseH_sf"/>
</dbReference>
<dbReference type="Gene3D" id="1.10.10.10">
    <property type="entry name" value="Winged helix-like DNA-binding domain superfamily/Winged helix DNA-binding domain"/>
    <property type="match status" value="1"/>
</dbReference>
<evidence type="ECO:0000313" key="2">
    <source>
        <dbReference type="EMBL" id="KAH9511357.1"/>
    </source>
</evidence>
<evidence type="ECO:0000313" key="3">
    <source>
        <dbReference type="Proteomes" id="UP000790347"/>
    </source>
</evidence>
<keyword evidence="3" id="KW-1185">Reference proteome</keyword>
<dbReference type="GO" id="GO:0003677">
    <property type="term" value="F:DNA binding"/>
    <property type="evidence" value="ECO:0007669"/>
    <property type="project" value="InterPro"/>
</dbReference>
<dbReference type="Gene3D" id="3.30.420.10">
    <property type="entry name" value="Ribonuclease H-like superfamily/Ribonuclease H"/>
    <property type="match status" value="1"/>
</dbReference>
<reference evidence="2" key="1">
    <citation type="submission" date="2013-05" db="EMBL/GenBank/DDBJ databases">
        <authorList>
            <person name="Yim A.K.Y."/>
            <person name="Chan T.F."/>
            <person name="Ji K.M."/>
            <person name="Liu X.Y."/>
            <person name="Zhou J.W."/>
            <person name="Li R.Q."/>
            <person name="Yang K.Y."/>
            <person name="Li J."/>
            <person name="Li M."/>
            <person name="Law P.T.W."/>
            <person name="Wu Y.L."/>
            <person name="Cai Z.L."/>
            <person name="Qin H."/>
            <person name="Bao Y."/>
            <person name="Leung R.K.K."/>
            <person name="Ng P.K.S."/>
            <person name="Zou J."/>
            <person name="Zhong X.J."/>
            <person name="Ran P.X."/>
            <person name="Zhong N.S."/>
            <person name="Liu Z.G."/>
            <person name="Tsui S.K.W."/>
        </authorList>
    </citation>
    <scope>NUCLEOTIDE SEQUENCE</scope>
    <source>
        <strain evidence="2">Derf</strain>
        <tissue evidence="2">Whole organism</tissue>
    </source>
</reference>
<evidence type="ECO:0000259" key="1">
    <source>
        <dbReference type="Pfam" id="PF01498"/>
    </source>
</evidence>
<reference evidence="2" key="2">
    <citation type="journal article" date="2022" name="Res Sq">
        <title>Comparative Genomics Reveals Insights into the Divergent Evolution of Astigmatic Mites and Household Pest Adaptations.</title>
        <authorList>
            <person name="Xiong Q."/>
            <person name="Wan A.T.-Y."/>
            <person name="Liu X.-Y."/>
            <person name="Fung C.S.-H."/>
            <person name="Xiao X."/>
            <person name="Malainual N."/>
            <person name="Hou J."/>
            <person name="Wang L."/>
            <person name="Wang M."/>
            <person name="Yang K."/>
            <person name="Cui Y."/>
            <person name="Leung E."/>
            <person name="Nong W."/>
            <person name="Shin S.-K."/>
            <person name="Au S."/>
            <person name="Jeong K.Y."/>
            <person name="Chew F.T."/>
            <person name="Hui J."/>
            <person name="Leung T.F."/>
            <person name="Tungtrongchitr A."/>
            <person name="Zhong N."/>
            <person name="Liu Z."/>
            <person name="Tsui S."/>
        </authorList>
    </citation>
    <scope>NUCLEOTIDE SEQUENCE</scope>
    <source>
        <strain evidence="2">Derf</strain>
        <tissue evidence="2">Whole organism</tissue>
    </source>
</reference>
<gene>
    <name evidence="2" type="ORF">DERF_009825</name>
</gene>
<dbReference type="InterPro" id="IPR036388">
    <property type="entry name" value="WH-like_DNA-bd_sf"/>
</dbReference>
<dbReference type="GO" id="GO:0015074">
    <property type="term" value="P:DNA integration"/>
    <property type="evidence" value="ECO:0007669"/>
    <property type="project" value="InterPro"/>
</dbReference>
<sequence length="182" mass="21557">MYGHHNVSRKNYGLFCAIFTSRKWQISNLTRPVQNSKFKIQNAIKPPGRPGPTEQTLRRLDRQIEKTPTTTGKELANHLDVSRNTIQKYTKMAEYNVRIARKKPLLSKKNINKRRKWANKMAEMPLDYWKKVIFSDESRFSQFSDAYRTFVYRKKNQAYQAKRLRATVKHNGFSVMVWGAIW</sequence>
<dbReference type="Pfam" id="PF01498">
    <property type="entry name" value="HTH_Tnp_Tc3_2"/>
    <property type="match status" value="1"/>
</dbReference>
<dbReference type="InterPro" id="IPR002492">
    <property type="entry name" value="Transposase_Tc1-like"/>
</dbReference>
<dbReference type="Proteomes" id="UP000790347">
    <property type="component" value="Unassembled WGS sequence"/>
</dbReference>
<dbReference type="GO" id="GO:0006313">
    <property type="term" value="P:DNA transposition"/>
    <property type="evidence" value="ECO:0007669"/>
    <property type="project" value="InterPro"/>
</dbReference>
<protein>
    <recommendedName>
        <fullName evidence="1">Transposase Tc1-like domain-containing protein</fullName>
    </recommendedName>
</protein>
<comment type="caution">
    <text evidence="2">The sequence shown here is derived from an EMBL/GenBank/DDBJ whole genome shotgun (WGS) entry which is preliminary data.</text>
</comment>
<accession>A0A922L1X1</accession>